<feature type="compositionally biased region" description="Basic and acidic residues" evidence="1">
    <location>
        <begin position="50"/>
        <end position="74"/>
    </location>
</feature>
<gene>
    <name evidence="3" type="ORF">chiPu_0002124</name>
</gene>
<dbReference type="InterPro" id="IPR027817">
    <property type="entry name" value="Costars_dom"/>
</dbReference>
<dbReference type="STRING" id="137246.A0A401S019"/>
<dbReference type="SMART" id="SM01283">
    <property type="entry name" value="Costars"/>
    <property type="match status" value="1"/>
</dbReference>
<feature type="domain" description="Costars" evidence="2">
    <location>
        <begin position="74"/>
        <end position="150"/>
    </location>
</feature>
<dbReference type="GO" id="GO:0003779">
    <property type="term" value="F:actin binding"/>
    <property type="evidence" value="ECO:0007669"/>
    <property type="project" value="InterPro"/>
</dbReference>
<evidence type="ECO:0000313" key="4">
    <source>
        <dbReference type="Proteomes" id="UP000287033"/>
    </source>
</evidence>
<protein>
    <recommendedName>
        <fullName evidence="2">Costars domain-containing protein</fullName>
    </recommendedName>
</protein>
<dbReference type="PANTHER" id="PTHR22739:SF22">
    <property type="entry name" value="COSTARS DOMAIN-CONTAINING PROTEIN"/>
    <property type="match status" value="1"/>
</dbReference>
<proteinExistence type="predicted"/>
<dbReference type="Gene3D" id="1.10.10.1540">
    <property type="entry name" value="Costar domain"/>
    <property type="match status" value="1"/>
</dbReference>
<dbReference type="OMA" id="QNWMMIN"/>
<name>A0A401S019_CHIPU</name>
<dbReference type="Pfam" id="PF14705">
    <property type="entry name" value="Costars"/>
    <property type="match status" value="1"/>
</dbReference>
<keyword evidence="4" id="KW-1185">Reference proteome</keyword>
<dbReference type="GO" id="GO:0045944">
    <property type="term" value="P:positive regulation of transcription by RNA polymerase II"/>
    <property type="evidence" value="ECO:0007669"/>
    <property type="project" value="TreeGrafter"/>
</dbReference>
<organism evidence="3 4">
    <name type="scientific">Chiloscyllium punctatum</name>
    <name type="common">Brownbanded bambooshark</name>
    <name type="synonym">Hemiscyllium punctatum</name>
    <dbReference type="NCBI Taxonomy" id="137246"/>
    <lineage>
        <taxon>Eukaryota</taxon>
        <taxon>Metazoa</taxon>
        <taxon>Chordata</taxon>
        <taxon>Craniata</taxon>
        <taxon>Vertebrata</taxon>
        <taxon>Chondrichthyes</taxon>
        <taxon>Elasmobranchii</taxon>
        <taxon>Galeomorphii</taxon>
        <taxon>Galeoidea</taxon>
        <taxon>Orectolobiformes</taxon>
        <taxon>Hemiscylliidae</taxon>
        <taxon>Chiloscyllium</taxon>
    </lineage>
</organism>
<dbReference type="AlphaFoldDB" id="A0A401S019"/>
<evidence type="ECO:0000313" key="3">
    <source>
        <dbReference type="EMBL" id="GCC23726.1"/>
    </source>
</evidence>
<dbReference type="GO" id="GO:0030017">
    <property type="term" value="C:sarcomere"/>
    <property type="evidence" value="ECO:0007669"/>
    <property type="project" value="TreeGrafter"/>
</dbReference>
<dbReference type="PANTHER" id="PTHR22739">
    <property type="entry name" value="STRIATED MUSCLE ACTIVATOR OF RHO-DEPENDENT SIGNALING-RELATED"/>
    <property type="match status" value="1"/>
</dbReference>
<dbReference type="InterPro" id="IPR038095">
    <property type="entry name" value="Costars_sf"/>
</dbReference>
<dbReference type="InterPro" id="IPR026111">
    <property type="entry name" value="Abra"/>
</dbReference>
<evidence type="ECO:0000259" key="2">
    <source>
        <dbReference type="SMART" id="SM01283"/>
    </source>
</evidence>
<dbReference type="Proteomes" id="UP000287033">
    <property type="component" value="Unassembled WGS sequence"/>
</dbReference>
<evidence type="ECO:0000256" key="1">
    <source>
        <dbReference type="SAM" id="MobiDB-lite"/>
    </source>
</evidence>
<dbReference type="EMBL" id="BEZZ01000037">
    <property type="protein sequence ID" value="GCC23726.1"/>
    <property type="molecule type" value="Genomic_DNA"/>
</dbReference>
<reference evidence="3 4" key="1">
    <citation type="journal article" date="2018" name="Nat. Ecol. Evol.">
        <title>Shark genomes provide insights into elasmobranch evolution and the origin of vertebrates.</title>
        <authorList>
            <person name="Hara Y"/>
            <person name="Yamaguchi K"/>
            <person name="Onimaru K"/>
            <person name="Kadota M"/>
            <person name="Koyanagi M"/>
            <person name="Keeley SD"/>
            <person name="Tatsumi K"/>
            <person name="Tanaka K"/>
            <person name="Motone F"/>
            <person name="Kageyama Y"/>
            <person name="Nozu R"/>
            <person name="Adachi N"/>
            <person name="Nishimura O"/>
            <person name="Nakagawa R"/>
            <person name="Tanegashima C"/>
            <person name="Kiyatake I"/>
            <person name="Matsumoto R"/>
            <person name="Murakumo K"/>
            <person name="Nishida K"/>
            <person name="Terakita A"/>
            <person name="Kuratani S"/>
            <person name="Sato K"/>
            <person name="Hyodo S Kuraku.S."/>
        </authorList>
    </citation>
    <scope>NUCLEOTIDE SEQUENCE [LARGE SCALE GENOMIC DNA]</scope>
</reference>
<feature type="compositionally biased region" description="Basic and acidic residues" evidence="1">
    <location>
        <begin position="22"/>
        <end position="32"/>
    </location>
</feature>
<dbReference type="OrthoDB" id="9871914at2759"/>
<comment type="caution">
    <text evidence="3">The sequence shown here is derived from an EMBL/GenBank/DDBJ whole genome shotgun (WGS) entry which is preliminary data.</text>
</comment>
<accession>A0A401S019</accession>
<feature type="region of interest" description="Disordered" evidence="1">
    <location>
        <begin position="1"/>
        <end position="74"/>
    </location>
</feature>
<sequence>MAASGGNRQVPGQDGSASLRKKWQEWADDHRQYQRSNPFSGSHAVTLRLQRGDEEYGRPKKGSKTDQRGKDAHTHIGKEVEELLYVIRRYGEAGPGGNICITFGRLFDAYVTISNKVVGILLRARKHGLVHFDGEMLWQGRDDRALITLLE</sequence>
<dbReference type="GO" id="GO:0035025">
    <property type="term" value="P:positive regulation of Rho protein signal transduction"/>
    <property type="evidence" value="ECO:0007669"/>
    <property type="project" value="InterPro"/>
</dbReference>